<dbReference type="Proteomes" id="UP000075230">
    <property type="component" value="Unassembled WGS sequence"/>
</dbReference>
<accession>A0A146EY53</accession>
<evidence type="ECO:0000313" key="2">
    <source>
        <dbReference type="Proteomes" id="UP000075230"/>
    </source>
</evidence>
<organism evidence="1 2">
    <name type="scientific">Aspergillus kawachii</name>
    <name type="common">White koji mold</name>
    <name type="synonym">Aspergillus awamori var. kawachi</name>
    <dbReference type="NCBI Taxonomy" id="1069201"/>
    <lineage>
        <taxon>Eukaryota</taxon>
        <taxon>Fungi</taxon>
        <taxon>Dikarya</taxon>
        <taxon>Ascomycota</taxon>
        <taxon>Pezizomycotina</taxon>
        <taxon>Eurotiomycetes</taxon>
        <taxon>Eurotiomycetidae</taxon>
        <taxon>Eurotiales</taxon>
        <taxon>Aspergillaceae</taxon>
        <taxon>Aspergillus</taxon>
        <taxon>Aspergillus subgen. Circumdati</taxon>
    </lineage>
</organism>
<reference evidence="1 2" key="1">
    <citation type="journal article" date="2016" name="DNA Res.">
        <title>Genome sequence of Aspergillus luchuensis NBRC 4314.</title>
        <authorList>
            <person name="Yamada O."/>
            <person name="Machida M."/>
            <person name="Hosoyama A."/>
            <person name="Goto M."/>
            <person name="Takahashi T."/>
            <person name="Futagami T."/>
            <person name="Yamagata Y."/>
            <person name="Takeuchi M."/>
            <person name="Kobayashi T."/>
            <person name="Koike H."/>
            <person name="Abe K."/>
            <person name="Asai K."/>
            <person name="Arita M."/>
            <person name="Fujita N."/>
            <person name="Fukuda K."/>
            <person name="Higa K."/>
            <person name="Horikawa H."/>
            <person name="Ishikawa T."/>
            <person name="Jinno K."/>
            <person name="Kato Y."/>
            <person name="Kirimura K."/>
            <person name="Mizutani O."/>
            <person name="Nakasone K."/>
            <person name="Sano M."/>
            <person name="Shiraishi Y."/>
            <person name="Tsukahara M."/>
            <person name="Gomi K."/>
        </authorList>
    </citation>
    <scope>NUCLEOTIDE SEQUENCE [LARGE SCALE GENOMIC DNA]</scope>
    <source>
        <strain evidence="1 2">RIB 2604</strain>
    </source>
</reference>
<proteinExistence type="predicted"/>
<sequence length="67" mass="6866">MKDKDAGDGVITCLLPRTIQAKPEKGARGVSSTVGVYITRSVLSAIVDNAVKRGISHLMVGGIVSGA</sequence>
<evidence type="ECO:0000313" key="1">
    <source>
        <dbReference type="EMBL" id="GAT18692.1"/>
    </source>
</evidence>
<reference evidence="2" key="2">
    <citation type="submission" date="2016-02" db="EMBL/GenBank/DDBJ databases">
        <title>Genome sequencing of Aspergillus luchuensis NBRC 4314.</title>
        <authorList>
            <person name="Yamada O."/>
        </authorList>
    </citation>
    <scope>NUCLEOTIDE SEQUENCE [LARGE SCALE GENOMIC DNA]</scope>
    <source>
        <strain evidence="2">RIB 2604</strain>
    </source>
</reference>
<dbReference type="AlphaFoldDB" id="A0A146EY53"/>
<dbReference type="EMBL" id="BCWF01000001">
    <property type="protein sequence ID" value="GAT18692.1"/>
    <property type="molecule type" value="Genomic_DNA"/>
</dbReference>
<protein>
    <submittedName>
        <fullName evidence="1">Uncharacterized protein</fullName>
    </submittedName>
</protein>
<name>A0A146EY53_ASPKA</name>
<comment type="caution">
    <text evidence="1">The sequence shown here is derived from an EMBL/GenBank/DDBJ whole genome shotgun (WGS) entry which is preliminary data.</text>
</comment>
<gene>
    <name evidence="1" type="ORF">RIB2604_00101870</name>
</gene>